<dbReference type="Proteomes" id="UP001519306">
    <property type="component" value="Unassembled WGS sequence"/>
</dbReference>
<dbReference type="PROSITE" id="PS51186">
    <property type="entry name" value="GNAT"/>
    <property type="match status" value="1"/>
</dbReference>
<evidence type="ECO:0000313" key="3">
    <source>
        <dbReference type="Proteomes" id="UP001519306"/>
    </source>
</evidence>
<dbReference type="RefSeq" id="WP_210060832.1">
    <property type="nucleotide sequence ID" value="NZ_JAGGLJ010000009.1"/>
</dbReference>
<keyword evidence="3" id="KW-1185">Reference proteome</keyword>
<reference evidence="2 3" key="1">
    <citation type="submission" date="2021-03" db="EMBL/GenBank/DDBJ databases">
        <title>Genomic Encyclopedia of Type Strains, Phase IV (KMG-IV): sequencing the most valuable type-strain genomes for metagenomic binning, comparative biology and taxonomic classification.</title>
        <authorList>
            <person name="Goeker M."/>
        </authorList>
    </citation>
    <scope>NUCLEOTIDE SEQUENCE [LARGE SCALE GENOMIC DNA]</scope>
    <source>
        <strain evidence="2 3">DSM 27563</strain>
    </source>
</reference>
<name>A0ABS4KCQ2_9FIRM</name>
<protein>
    <submittedName>
        <fullName evidence="2">ElaA protein</fullName>
    </submittedName>
</protein>
<dbReference type="Pfam" id="PF13673">
    <property type="entry name" value="Acetyltransf_10"/>
    <property type="match status" value="1"/>
</dbReference>
<evidence type="ECO:0000313" key="2">
    <source>
        <dbReference type="EMBL" id="MBP2025540.1"/>
    </source>
</evidence>
<dbReference type="EMBL" id="JAGGLJ010000009">
    <property type="protein sequence ID" value="MBP2025540.1"/>
    <property type="molecule type" value="Genomic_DNA"/>
</dbReference>
<dbReference type="SUPFAM" id="SSF55729">
    <property type="entry name" value="Acyl-CoA N-acyltransferases (Nat)"/>
    <property type="match status" value="1"/>
</dbReference>
<dbReference type="InterPro" id="IPR016181">
    <property type="entry name" value="Acyl_CoA_acyltransferase"/>
</dbReference>
<evidence type="ECO:0000259" key="1">
    <source>
        <dbReference type="PROSITE" id="PS51186"/>
    </source>
</evidence>
<dbReference type="Gene3D" id="3.40.630.30">
    <property type="match status" value="1"/>
</dbReference>
<comment type="caution">
    <text evidence="2">The sequence shown here is derived from an EMBL/GenBank/DDBJ whole genome shotgun (WGS) entry which is preliminary data.</text>
</comment>
<organism evidence="2 3">
    <name type="scientific">Peptoniphilus stercorisuis</name>
    <dbReference type="NCBI Taxonomy" id="1436965"/>
    <lineage>
        <taxon>Bacteria</taxon>
        <taxon>Bacillati</taxon>
        <taxon>Bacillota</taxon>
        <taxon>Tissierellia</taxon>
        <taxon>Tissierellales</taxon>
        <taxon>Peptoniphilaceae</taxon>
        <taxon>Peptoniphilus</taxon>
    </lineage>
</organism>
<proteinExistence type="predicted"/>
<dbReference type="InterPro" id="IPR000182">
    <property type="entry name" value="GNAT_dom"/>
</dbReference>
<sequence length="144" mass="17589">MKIYNKNYNELTKDELYNILRLRNQIFIVEQKCYYEDIDNLDKDSIHIFKKENDNIISYLRIFKEDGNYHMGRVLVKEENRKNGLSRKLLKYAIEYIFNELKEEKIIIEAQDYLKEFYKSMGFVEKSEVYLLDNIPHLIMELNK</sequence>
<gene>
    <name evidence="2" type="ORF">J2Z71_001083</name>
</gene>
<feature type="domain" description="N-acetyltransferase" evidence="1">
    <location>
        <begin position="6"/>
        <end position="144"/>
    </location>
</feature>
<accession>A0ABS4KCQ2</accession>